<protein>
    <submittedName>
        <fullName evidence="1">Class I SAM-dependent methyltransferase</fullName>
    </submittedName>
</protein>
<gene>
    <name evidence="1" type="ORF">NDM98_03100</name>
</gene>
<accession>A0ABT0XHD1</accession>
<dbReference type="InterPro" id="IPR029063">
    <property type="entry name" value="SAM-dependent_MTases_sf"/>
</dbReference>
<dbReference type="PANTHER" id="PTHR43861:SF1">
    <property type="entry name" value="TRANS-ACONITATE 2-METHYLTRANSFERASE"/>
    <property type="match status" value="1"/>
</dbReference>
<proteinExistence type="predicted"/>
<evidence type="ECO:0000313" key="1">
    <source>
        <dbReference type="EMBL" id="MCM2674594.1"/>
    </source>
</evidence>
<organism evidence="1 2">
    <name type="scientific">Alkalicoccobacillus plakortidis</name>
    <dbReference type="NCBI Taxonomy" id="444060"/>
    <lineage>
        <taxon>Bacteria</taxon>
        <taxon>Bacillati</taxon>
        <taxon>Bacillota</taxon>
        <taxon>Bacilli</taxon>
        <taxon>Bacillales</taxon>
        <taxon>Bacillaceae</taxon>
        <taxon>Alkalicoccobacillus</taxon>
    </lineage>
</organism>
<sequence length="337" mass="39127">MMHQLMGEKSVIAEYKRLWQARKWMKKNEPFLQVWHAHLGYSLDLFKAFEKPNDIHTIANRYLYKEDLLKRWVEVGLAIGHLKEKRGKKIQSKKTMVVYFSKTSNQSVGILLKEMMELHIPTLLTYRNLLQGDEIKILEEDIGHTVAETSGLLESVMFPKIVGVVKKQKVKRILDVGCGHGGYLHRLHKKFPDINLTGIEADPDVQKKALEKAKGTDISIIQADFMNYVDQDQYDLLMMNNLFYYFSFEDRLQLFKRAKQLLVKKGYLLIMSPLVSSKHGQRFASGFNSFMSAHEEMYPVPTEKELLSYAKQTGFIQLSCIPVIREGGWYVLVFKKK</sequence>
<dbReference type="Pfam" id="PF13489">
    <property type="entry name" value="Methyltransf_23"/>
    <property type="match status" value="1"/>
</dbReference>
<keyword evidence="1" id="KW-0489">Methyltransferase</keyword>
<evidence type="ECO:0000313" key="2">
    <source>
        <dbReference type="Proteomes" id="UP001203665"/>
    </source>
</evidence>
<dbReference type="Proteomes" id="UP001203665">
    <property type="component" value="Unassembled WGS sequence"/>
</dbReference>
<dbReference type="EMBL" id="JAMQJY010000001">
    <property type="protein sequence ID" value="MCM2674594.1"/>
    <property type="molecule type" value="Genomic_DNA"/>
</dbReference>
<dbReference type="Gene3D" id="3.40.50.150">
    <property type="entry name" value="Vaccinia Virus protein VP39"/>
    <property type="match status" value="1"/>
</dbReference>
<reference evidence="1" key="1">
    <citation type="submission" date="2022-06" db="EMBL/GenBank/DDBJ databases">
        <title>Alkalicoccobacillus porphyridii sp. nov., isolated from a marine red alga, Porphyridium purpureum and reclassification of Shouchella plakortidis and Shouchella gibsonii as Alkalicoccobacillus plakortidis comb. nov. and Alkalicoccobacillus gibsonii comb. nov.</title>
        <authorList>
            <person name="Kim K.H."/>
            <person name="Lee J.K."/>
            <person name="Han D.M."/>
            <person name="Baek J.H."/>
            <person name="Jeon C.O."/>
        </authorList>
    </citation>
    <scope>NUCLEOTIDE SEQUENCE</scope>
    <source>
        <strain evidence="1">DSM 19153</strain>
    </source>
</reference>
<dbReference type="PANTHER" id="PTHR43861">
    <property type="entry name" value="TRANS-ACONITATE 2-METHYLTRANSFERASE-RELATED"/>
    <property type="match status" value="1"/>
</dbReference>
<dbReference type="SUPFAM" id="SSF53335">
    <property type="entry name" value="S-adenosyl-L-methionine-dependent methyltransferases"/>
    <property type="match status" value="1"/>
</dbReference>
<keyword evidence="1" id="KW-0808">Transferase</keyword>
<comment type="caution">
    <text evidence="1">The sequence shown here is derived from an EMBL/GenBank/DDBJ whole genome shotgun (WGS) entry which is preliminary data.</text>
</comment>
<dbReference type="RefSeq" id="WP_251604524.1">
    <property type="nucleotide sequence ID" value="NZ_JAMQJY010000001.1"/>
</dbReference>
<dbReference type="CDD" id="cd02440">
    <property type="entry name" value="AdoMet_MTases"/>
    <property type="match status" value="1"/>
</dbReference>
<keyword evidence="2" id="KW-1185">Reference proteome</keyword>
<dbReference type="GO" id="GO:0008168">
    <property type="term" value="F:methyltransferase activity"/>
    <property type="evidence" value="ECO:0007669"/>
    <property type="project" value="UniProtKB-KW"/>
</dbReference>
<dbReference type="GO" id="GO:0032259">
    <property type="term" value="P:methylation"/>
    <property type="evidence" value="ECO:0007669"/>
    <property type="project" value="UniProtKB-KW"/>
</dbReference>
<name>A0ABT0XHD1_9BACI</name>